<dbReference type="EMBL" id="JAWLKH010000014">
    <property type="protein sequence ID" value="MDV6313030.1"/>
    <property type="molecule type" value="Genomic_DNA"/>
</dbReference>
<evidence type="ECO:0000256" key="2">
    <source>
        <dbReference type="ARBA" id="ARBA00049106"/>
    </source>
</evidence>
<comment type="caution">
    <text evidence="4">The sequence shown here is derived from an EMBL/GenBank/DDBJ whole genome shotgun (WGS) entry which is preliminary data.</text>
</comment>
<dbReference type="PANTHER" id="PTHR39428">
    <property type="entry name" value="F420H(2)-DEPENDENT QUINONE REDUCTASE RV1261C"/>
    <property type="match status" value="1"/>
</dbReference>
<dbReference type="InterPro" id="IPR012349">
    <property type="entry name" value="Split_barrel_FMN-bd"/>
</dbReference>
<gene>
    <name evidence="3" type="ORF">R3P94_07035</name>
    <name evidence="4" type="ORF">R3Q15_14205</name>
</gene>
<sequence length="143" mass="15915">MSVWQWYQRKMNERTVTRIRNKSGTMWGMDMVILRTKGRKSGRPRETPLSWFPYDGDWLVAASGGGKGNPDWYANLAAHPDAAAVERHGAQPVPVTPVVLTGPEREAAWNAVVSAQPRYAKYQKKATREYPVVKLATAGECAG</sequence>
<evidence type="ECO:0000256" key="1">
    <source>
        <dbReference type="ARBA" id="ARBA00008710"/>
    </source>
</evidence>
<name>A0AAE4R9U2_9ACTN</name>
<dbReference type="AlphaFoldDB" id="A0AAE4R9U2"/>
<keyword evidence="5" id="KW-1185">Reference proteome</keyword>
<dbReference type="PANTHER" id="PTHR39428:SF3">
    <property type="entry name" value="DEAZAFLAVIN-DEPENDENT NITROREDUCTASE"/>
    <property type="match status" value="1"/>
</dbReference>
<protein>
    <submittedName>
        <fullName evidence="4">Nitroreductase family deazaflavin-dependent oxidoreductase</fullName>
    </submittedName>
</protein>
<accession>A0AAE4R9U2</accession>
<dbReference type="GO" id="GO:0005886">
    <property type="term" value="C:plasma membrane"/>
    <property type="evidence" value="ECO:0007669"/>
    <property type="project" value="TreeGrafter"/>
</dbReference>
<proteinExistence type="inferred from homology"/>
<evidence type="ECO:0000313" key="5">
    <source>
        <dbReference type="Proteomes" id="UP001185779"/>
    </source>
</evidence>
<comment type="catalytic activity">
    <reaction evidence="2">
        <text>oxidized coenzyme F420-(gamma-L-Glu)(n) + a quinol + H(+) = reduced coenzyme F420-(gamma-L-Glu)(n) + a quinone</text>
        <dbReference type="Rhea" id="RHEA:39663"/>
        <dbReference type="Rhea" id="RHEA-COMP:12939"/>
        <dbReference type="Rhea" id="RHEA-COMP:14378"/>
        <dbReference type="ChEBI" id="CHEBI:15378"/>
        <dbReference type="ChEBI" id="CHEBI:24646"/>
        <dbReference type="ChEBI" id="CHEBI:132124"/>
        <dbReference type="ChEBI" id="CHEBI:133980"/>
        <dbReference type="ChEBI" id="CHEBI:139511"/>
    </reaction>
</comment>
<evidence type="ECO:0000313" key="3">
    <source>
        <dbReference type="EMBL" id="MDV6307088.1"/>
    </source>
</evidence>
<dbReference type="GO" id="GO:0016491">
    <property type="term" value="F:oxidoreductase activity"/>
    <property type="evidence" value="ECO:0007669"/>
    <property type="project" value="InterPro"/>
</dbReference>
<organism evidence="4 6">
    <name type="scientific">Gordonia amicalis</name>
    <dbReference type="NCBI Taxonomy" id="89053"/>
    <lineage>
        <taxon>Bacteria</taxon>
        <taxon>Bacillati</taxon>
        <taxon>Actinomycetota</taxon>
        <taxon>Actinomycetes</taxon>
        <taxon>Mycobacteriales</taxon>
        <taxon>Gordoniaceae</taxon>
        <taxon>Gordonia</taxon>
    </lineage>
</organism>
<dbReference type="Proteomes" id="UP001185779">
    <property type="component" value="Unassembled WGS sequence"/>
</dbReference>
<reference evidence="4 5" key="1">
    <citation type="submission" date="2023-10" db="EMBL/GenBank/DDBJ databases">
        <title>Development of a sustainable strategy for remediation of hydrocarbon-contaminated territories based on the waste exchange concept.</title>
        <authorList>
            <person name="Krivoruchko A."/>
        </authorList>
    </citation>
    <scope>NUCLEOTIDE SEQUENCE</scope>
    <source>
        <strain evidence="3 5">IEGM 1266</strain>
        <strain evidence="4">IEGM 1279</strain>
    </source>
</reference>
<evidence type="ECO:0000313" key="6">
    <source>
        <dbReference type="Proteomes" id="UP001185922"/>
    </source>
</evidence>
<dbReference type="Gene3D" id="2.30.110.10">
    <property type="entry name" value="Electron Transport, Fmn-binding Protein, Chain A"/>
    <property type="match status" value="1"/>
</dbReference>
<dbReference type="NCBIfam" id="TIGR00026">
    <property type="entry name" value="hi_GC_TIGR00026"/>
    <property type="match status" value="1"/>
</dbReference>
<dbReference type="InterPro" id="IPR004378">
    <property type="entry name" value="F420H2_quin_Rdtase"/>
</dbReference>
<comment type="similarity">
    <text evidence="1">Belongs to the F420H(2)-dependent quinone reductase family.</text>
</comment>
<dbReference type="GO" id="GO:0070967">
    <property type="term" value="F:coenzyme F420 binding"/>
    <property type="evidence" value="ECO:0007669"/>
    <property type="project" value="TreeGrafter"/>
</dbReference>
<evidence type="ECO:0000313" key="4">
    <source>
        <dbReference type="EMBL" id="MDV6313030.1"/>
    </source>
</evidence>
<dbReference type="EMBL" id="JAWLKI010000006">
    <property type="protein sequence ID" value="MDV6307088.1"/>
    <property type="molecule type" value="Genomic_DNA"/>
</dbReference>
<dbReference type="Proteomes" id="UP001185922">
    <property type="component" value="Unassembled WGS sequence"/>
</dbReference>
<dbReference type="Pfam" id="PF04075">
    <property type="entry name" value="F420H2_quin_red"/>
    <property type="match status" value="1"/>
</dbReference>
<dbReference type="RefSeq" id="WP_024498326.1">
    <property type="nucleotide sequence ID" value="NZ_CP096596.1"/>
</dbReference>